<sequence>MALSKVIKKIYFDLLLICPWNIEQFSGLKFGNFIFIKNRVDEK</sequence>
<organism evidence="1 2">
    <name type="scientific">Leptospira noguchii str. 2001034031</name>
    <dbReference type="NCBI Taxonomy" id="1193053"/>
    <lineage>
        <taxon>Bacteria</taxon>
        <taxon>Pseudomonadati</taxon>
        <taxon>Spirochaetota</taxon>
        <taxon>Spirochaetia</taxon>
        <taxon>Leptospirales</taxon>
        <taxon>Leptospiraceae</taxon>
        <taxon>Leptospira</taxon>
    </lineage>
</organism>
<protein>
    <submittedName>
        <fullName evidence="1">Uncharacterized protein</fullName>
    </submittedName>
</protein>
<comment type="caution">
    <text evidence="1">The sequence shown here is derived from an EMBL/GenBank/DDBJ whole genome shotgun (WGS) entry which is preliminary data.</text>
</comment>
<dbReference type="AlphaFoldDB" id="M6Y1E4"/>
<accession>M6Y1E4</accession>
<dbReference type="EMBL" id="AKXB02000134">
    <property type="protein sequence ID" value="EMO88142.1"/>
    <property type="molecule type" value="Genomic_DNA"/>
</dbReference>
<gene>
    <name evidence="1" type="ORF">LEP1GSC024_4117</name>
</gene>
<evidence type="ECO:0000313" key="2">
    <source>
        <dbReference type="Proteomes" id="UP000012138"/>
    </source>
</evidence>
<dbReference type="Proteomes" id="UP000012138">
    <property type="component" value="Unassembled WGS sequence"/>
</dbReference>
<reference evidence="1 2" key="1">
    <citation type="submission" date="2013-01" db="EMBL/GenBank/DDBJ databases">
        <authorList>
            <person name="Harkins D.M."/>
            <person name="Durkin A.S."/>
            <person name="Brinkac L.M."/>
            <person name="Haft D.H."/>
            <person name="Selengut J.D."/>
            <person name="Sanka R."/>
            <person name="DePew J."/>
            <person name="Purushe J."/>
            <person name="Whelen A.C."/>
            <person name="Vinetz J.M."/>
            <person name="Sutton G.G."/>
            <person name="Nierman W.C."/>
            <person name="Fouts D.E."/>
        </authorList>
    </citation>
    <scope>NUCLEOTIDE SEQUENCE [LARGE SCALE GENOMIC DNA]</scope>
    <source>
        <strain evidence="1 2">2001034031</strain>
    </source>
</reference>
<evidence type="ECO:0000313" key="1">
    <source>
        <dbReference type="EMBL" id="EMO88142.1"/>
    </source>
</evidence>
<name>M6Y1E4_9LEPT</name>
<proteinExistence type="predicted"/>